<dbReference type="InterPro" id="IPR041542">
    <property type="entry name" value="GH43_C2"/>
</dbReference>
<feature type="domain" description="Beta-xylosidase C-terminal Concanavalin A-like" evidence="7">
    <location>
        <begin position="325"/>
        <end position="524"/>
    </location>
</feature>
<dbReference type="InterPro" id="IPR051795">
    <property type="entry name" value="Glycosyl_Hydrlase_43"/>
</dbReference>
<dbReference type="CDD" id="cd09000">
    <property type="entry name" value="GH43_SXA-like"/>
    <property type="match status" value="1"/>
</dbReference>
<dbReference type="KEGG" id="pbd:PBOR_25500"/>
<evidence type="ECO:0000256" key="3">
    <source>
        <dbReference type="ARBA" id="ARBA00023295"/>
    </source>
</evidence>
<dbReference type="InterPro" id="IPR013320">
    <property type="entry name" value="ConA-like_dom_sf"/>
</dbReference>
<organism evidence="8 9">
    <name type="scientific">Paenibacillus borealis</name>
    <dbReference type="NCBI Taxonomy" id="160799"/>
    <lineage>
        <taxon>Bacteria</taxon>
        <taxon>Bacillati</taxon>
        <taxon>Bacillota</taxon>
        <taxon>Bacilli</taxon>
        <taxon>Bacillales</taxon>
        <taxon>Paenibacillaceae</taxon>
        <taxon>Paenibacillus</taxon>
    </lineage>
</organism>
<dbReference type="Gene3D" id="2.60.120.200">
    <property type="match status" value="1"/>
</dbReference>
<gene>
    <name evidence="8" type="ORF">PBOR_25500</name>
</gene>
<dbReference type="PANTHER" id="PTHR42812">
    <property type="entry name" value="BETA-XYLOSIDASE"/>
    <property type="match status" value="1"/>
</dbReference>
<evidence type="ECO:0000313" key="9">
    <source>
        <dbReference type="Proteomes" id="UP000029518"/>
    </source>
</evidence>
<dbReference type="GO" id="GO:0005975">
    <property type="term" value="P:carbohydrate metabolic process"/>
    <property type="evidence" value="ECO:0007669"/>
    <property type="project" value="InterPro"/>
</dbReference>
<protein>
    <submittedName>
        <fullName evidence="8">Beta-xylosidase</fullName>
    </submittedName>
</protein>
<evidence type="ECO:0000256" key="4">
    <source>
        <dbReference type="PIRSR" id="PIRSR606710-1"/>
    </source>
</evidence>
<name>A0A089MU23_PAEBO</name>
<sequence>MSRNLIHNPILRGFHPDPSVCRAGEDYYIATSTFEWFPGVRIHHSRDLVHWRPLTYALTRKSQLNMEGDPDSGGVWAPCLTYDKGLFYLIYTDVKSRQGAFKDTPNYLVTAENIEGPWSEPVYLNSSGFDPSLFHDEDGRKWLVNMLWDHRPGNNSFAGIVLQEYSAEEQGLTGPVIPIYKGTELKLTEGPHLYRKDGWYYLITAEGGTQYNHAVTVARSKQIEGPYETSPDNPVLTSAGNRELELQKAGHASLVETHTSEWYMVHLCGRPVKDHYCNLGRETAIQRCEFTDDGWLALAGGRNAPALTVPGPNIPAHPFSAPAPRDDFDDPELGVRWSTLRVPAEESWLSLRERPGYLRLRGRESMSSLHRQSLVALRQQAFRCSAETAIEFEPQHFQQMAGLIVYYDTKDYLYLRITHDETLGKCVGIIRSRDGVYEDTLTADVPLPSGVGVALKVVIDREFAQFYYRAGKSDWEKIGGPMEIYHLSDDFPAYIRFTGTFIGMCVQDLSGTLHAADFDYFEYREFDV</sequence>
<dbReference type="SUPFAM" id="SSF75005">
    <property type="entry name" value="Arabinanase/levansucrase/invertase"/>
    <property type="match status" value="1"/>
</dbReference>
<dbReference type="Pfam" id="PF04616">
    <property type="entry name" value="Glyco_hydro_43"/>
    <property type="match status" value="1"/>
</dbReference>
<dbReference type="OrthoDB" id="9801455at2"/>
<dbReference type="RefSeq" id="WP_042216226.1">
    <property type="nucleotide sequence ID" value="NZ_CP009285.1"/>
</dbReference>
<feature type="active site" description="Proton donor" evidence="4">
    <location>
        <position position="189"/>
    </location>
</feature>
<keyword evidence="9" id="KW-1185">Reference proteome</keyword>
<evidence type="ECO:0000256" key="1">
    <source>
        <dbReference type="ARBA" id="ARBA00009865"/>
    </source>
</evidence>
<evidence type="ECO:0000256" key="2">
    <source>
        <dbReference type="ARBA" id="ARBA00022801"/>
    </source>
</evidence>
<dbReference type="PANTHER" id="PTHR42812:SF12">
    <property type="entry name" value="BETA-XYLOSIDASE-RELATED"/>
    <property type="match status" value="1"/>
</dbReference>
<dbReference type="Pfam" id="PF17851">
    <property type="entry name" value="GH43_C2"/>
    <property type="match status" value="1"/>
</dbReference>
<dbReference type="Gene3D" id="2.115.10.20">
    <property type="entry name" value="Glycosyl hydrolase domain, family 43"/>
    <property type="match status" value="1"/>
</dbReference>
<evidence type="ECO:0000256" key="6">
    <source>
        <dbReference type="RuleBase" id="RU361187"/>
    </source>
</evidence>
<dbReference type="InterPro" id="IPR023296">
    <property type="entry name" value="Glyco_hydro_beta-prop_sf"/>
</dbReference>
<evidence type="ECO:0000313" key="8">
    <source>
        <dbReference type="EMBL" id="AIQ59934.1"/>
    </source>
</evidence>
<feature type="site" description="Important for catalytic activity, responsible for pKa modulation of the active site Glu and correct orientation of both the proton donor and substrate" evidence="5">
    <location>
        <position position="130"/>
    </location>
</feature>
<evidence type="ECO:0000259" key="7">
    <source>
        <dbReference type="Pfam" id="PF17851"/>
    </source>
</evidence>
<dbReference type="Proteomes" id="UP000029518">
    <property type="component" value="Chromosome"/>
</dbReference>
<evidence type="ECO:0000256" key="5">
    <source>
        <dbReference type="PIRSR" id="PIRSR606710-2"/>
    </source>
</evidence>
<dbReference type="AlphaFoldDB" id="A0A089MU23"/>
<dbReference type="HOGENOM" id="CLU_016508_2_1_9"/>
<dbReference type="GO" id="GO:0004553">
    <property type="term" value="F:hydrolase activity, hydrolyzing O-glycosyl compounds"/>
    <property type="evidence" value="ECO:0007669"/>
    <property type="project" value="InterPro"/>
</dbReference>
<comment type="similarity">
    <text evidence="1 6">Belongs to the glycosyl hydrolase 43 family.</text>
</comment>
<feature type="active site" description="Proton acceptor" evidence="4">
    <location>
        <position position="17"/>
    </location>
</feature>
<dbReference type="EMBL" id="CP009285">
    <property type="protein sequence ID" value="AIQ59934.1"/>
    <property type="molecule type" value="Genomic_DNA"/>
</dbReference>
<proteinExistence type="inferred from homology"/>
<accession>A0A089MU23</accession>
<keyword evidence="3 6" id="KW-0326">Glycosidase</keyword>
<dbReference type="InterPro" id="IPR006710">
    <property type="entry name" value="Glyco_hydro_43"/>
</dbReference>
<dbReference type="SUPFAM" id="SSF49899">
    <property type="entry name" value="Concanavalin A-like lectins/glucanases"/>
    <property type="match status" value="1"/>
</dbReference>
<reference evidence="8" key="1">
    <citation type="submission" date="2014-08" db="EMBL/GenBank/DDBJ databases">
        <title>Comparative genomics of the Paenibacillus odorifer group.</title>
        <authorList>
            <person name="den Bakker H.C."/>
            <person name="Tsai Y.-C.Y.-C."/>
            <person name="Martin N."/>
            <person name="Korlach J."/>
            <person name="Wiedmann M."/>
        </authorList>
    </citation>
    <scope>NUCLEOTIDE SEQUENCE [LARGE SCALE GENOMIC DNA]</scope>
    <source>
        <strain evidence="8">DSM 13188</strain>
    </source>
</reference>
<keyword evidence="2 6" id="KW-0378">Hydrolase</keyword>